<sequence>SFTLTKNLIDRPKAISTSIDRRLTASSSIDGHLFDHVTFVTHLNLSDDSDDSSPTLLVSVTIATVSNLETPSDPPSSHHHLD</sequence>
<accession>A0A2K3LGV8</accession>
<protein>
    <submittedName>
        <fullName evidence="1">Uncharacterized protein</fullName>
    </submittedName>
</protein>
<feature type="non-terminal residue" evidence="1">
    <location>
        <position position="1"/>
    </location>
</feature>
<dbReference type="AlphaFoldDB" id="A0A2K3LGV8"/>
<reference evidence="1 2" key="1">
    <citation type="journal article" date="2014" name="Am. J. Bot.">
        <title>Genome assembly and annotation for red clover (Trifolium pratense; Fabaceae).</title>
        <authorList>
            <person name="Istvanek J."/>
            <person name="Jaros M."/>
            <person name="Krenek A."/>
            <person name="Repkova J."/>
        </authorList>
    </citation>
    <scope>NUCLEOTIDE SEQUENCE [LARGE SCALE GENOMIC DNA]</scope>
    <source>
        <strain evidence="2">cv. Tatra</strain>
        <tissue evidence="1">Young leaves</tissue>
    </source>
</reference>
<evidence type="ECO:0000313" key="2">
    <source>
        <dbReference type="Proteomes" id="UP000236291"/>
    </source>
</evidence>
<reference evidence="1 2" key="2">
    <citation type="journal article" date="2017" name="Front. Plant Sci.">
        <title>Gene Classification and Mining of Molecular Markers Useful in Red Clover (Trifolium pratense) Breeding.</title>
        <authorList>
            <person name="Istvanek J."/>
            <person name="Dluhosova J."/>
            <person name="Dluhos P."/>
            <person name="Patkova L."/>
            <person name="Nedelnik J."/>
            <person name="Repkova J."/>
        </authorList>
    </citation>
    <scope>NUCLEOTIDE SEQUENCE [LARGE SCALE GENOMIC DNA]</scope>
    <source>
        <strain evidence="2">cv. Tatra</strain>
        <tissue evidence="1">Young leaves</tissue>
    </source>
</reference>
<dbReference type="Proteomes" id="UP000236291">
    <property type="component" value="Unassembled WGS sequence"/>
</dbReference>
<evidence type="ECO:0000313" key="1">
    <source>
        <dbReference type="EMBL" id="PNX77766.1"/>
    </source>
</evidence>
<proteinExistence type="predicted"/>
<organism evidence="1 2">
    <name type="scientific">Trifolium pratense</name>
    <name type="common">Red clover</name>
    <dbReference type="NCBI Taxonomy" id="57577"/>
    <lineage>
        <taxon>Eukaryota</taxon>
        <taxon>Viridiplantae</taxon>
        <taxon>Streptophyta</taxon>
        <taxon>Embryophyta</taxon>
        <taxon>Tracheophyta</taxon>
        <taxon>Spermatophyta</taxon>
        <taxon>Magnoliopsida</taxon>
        <taxon>eudicotyledons</taxon>
        <taxon>Gunneridae</taxon>
        <taxon>Pentapetalae</taxon>
        <taxon>rosids</taxon>
        <taxon>fabids</taxon>
        <taxon>Fabales</taxon>
        <taxon>Fabaceae</taxon>
        <taxon>Papilionoideae</taxon>
        <taxon>50 kb inversion clade</taxon>
        <taxon>NPAAA clade</taxon>
        <taxon>Hologalegina</taxon>
        <taxon>IRL clade</taxon>
        <taxon>Trifolieae</taxon>
        <taxon>Trifolium</taxon>
    </lineage>
</organism>
<gene>
    <name evidence="1" type="ORF">L195_g033737</name>
</gene>
<dbReference type="EMBL" id="ASHM01032900">
    <property type="protein sequence ID" value="PNX77766.1"/>
    <property type="molecule type" value="Genomic_DNA"/>
</dbReference>
<comment type="caution">
    <text evidence="1">The sequence shown here is derived from an EMBL/GenBank/DDBJ whole genome shotgun (WGS) entry which is preliminary data.</text>
</comment>
<name>A0A2K3LGV8_TRIPR</name>